<dbReference type="Proteomes" id="UP000652761">
    <property type="component" value="Unassembled WGS sequence"/>
</dbReference>
<name>A0A843VFQ5_COLES</name>
<organism evidence="1 2">
    <name type="scientific">Colocasia esculenta</name>
    <name type="common">Wild taro</name>
    <name type="synonym">Arum esculentum</name>
    <dbReference type="NCBI Taxonomy" id="4460"/>
    <lineage>
        <taxon>Eukaryota</taxon>
        <taxon>Viridiplantae</taxon>
        <taxon>Streptophyta</taxon>
        <taxon>Embryophyta</taxon>
        <taxon>Tracheophyta</taxon>
        <taxon>Spermatophyta</taxon>
        <taxon>Magnoliopsida</taxon>
        <taxon>Liliopsida</taxon>
        <taxon>Araceae</taxon>
        <taxon>Aroideae</taxon>
        <taxon>Colocasieae</taxon>
        <taxon>Colocasia</taxon>
    </lineage>
</organism>
<dbReference type="EMBL" id="NMUH01001767">
    <property type="protein sequence ID" value="MQL95208.1"/>
    <property type="molecule type" value="Genomic_DNA"/>
</dbReference>
<dbReference type="AlphaFoldDB" id="A0A843VFQ5"/>
<proteinExistence type="predicted"/>
<sequence length="78" mass="9572">MRRNYWKDMCNRWVEERWQETSTTMKVNRAANPEDNKHTKKEVKWPLTFQEVFDKMHKKKGTDQYISDRAQEVAESYS</sequence>
<evidence type="ECO:0000313" key="2">
    <source>
        <dbReference type="Proteomes" id="UP000652761"/>
    </source>
</evidence>
<protein>
    <submittedName>
        <fullName evidence="1">Uncharacterized protein</fullName>
    </submittedName>
</protein>
<evidence type="ECO:0000313" key="1">
    <source>
        <dbReference type="EMBL" id="MQL95208.1"/>
    </source>
</evidence>
<keyword evidence="2" id="KW-1185">Reference proteome</keyword>
<accession>A0A843VFQ5</accession>
<gene>
    <name evidence="1" type="ORF">Taro_027878</name>
</gene>
<comment type="caution">
    <text evidence="1">The sequence shown here is derived from an EMBL/GenBank/DDBJ whole genome shotgun (WGS) entry which is preliminary data.</text>
</comment>
<dbReference type="OrthoDB" id="629495at2759"/>
<reference evidence="1" key="1">
    <citation type="submission" date="2017-07" db="EMBL/GenBank/DDBJ databases">
        <title>Taro Niue Genome Assembly and Annotation.</title>
        <authorList>
            <person name="Atibalentja N."/>
            <person name="Keating K."/>
            <person name="Fields C.J."/>
        </authorList>
    </citation>
    <scope>NUCLEOTIDE SEQUENCE</scope>
    <source>
        <strain evidence="1">Niue_2</strain>
        <tissue evidence="1">Leaf</tissue>
    </source>
</reference>